<comment type="caution">
    <text evidence="3">The sequence shown here is derived from an EMBL/GenBank/DDBJ whole genome shotgun (WGS) entry which is preliminary data.</text>
</comment>
<dbReference type="Proteomes" id="UP000241769">
    <property type="component" value="Unassembled WGS sequence"/>
</dbReference>
<dbReference type="Pfam" id="PF12368">
    <property type="entry name" value="Rhodanese_C"/>
    <property type="match status" value="1"/>
</dbReference>
<evidence type="ECO:0000313" key="3">
    <source>
        <dbReference type="EMBL" id="PRP79174.1"/>
    </source>
</evidence>
<sequence length="191" mass="21546">MSVEDSQWLGRNYVFDARGSTGLVLQEGQKEKLVGLCRGCGREAGGMNKCQGSTCHLHLVECRECIEGGEVYCCDSCRDGTKGKGLCDCEQQRTASRQFFSFGRMRHMPCICLVNGDVLGNNRHPRSSAEPSKERGDRSSQQQDGSIRITTRCETRSADLIQSRLGYRRTMETANVRLRVEMIVRPFLRWL</sequence>
<protein>
    <recommendedName>
        <fullName evidence="2">Rhodanase C-terminal domain-containing protein</fullName>
    </recommendedName>
</protein>
<evidence type="ECO:0000256" key="1">
    <source>
        <dbReference type="SAM" id="MobiDB-lite"/>
    </source>
</evidence>
<gene>
    <name evidence="3" type="ORF">PROFUN_13054</name>
</gene>
<accession>A0A2P6N5F3</accession>
<dbReference type="OrthoDB" id="25002at2759"/>
<feature type="region of interest" description="Disordered" evidence="1">
    <location>
        <begin position="123"/>
        <end position="146"/>
    </location>
</feature>
<dbReference type="InterPro" id="IPR022111">
    <property type="entry name" value="Rhodanese_C"/>
</dbReference>
<organism evidence="3 4">
    <name type="scientific">Planoprotostelium fungivorum</name>
    <dbReference type="NCBI Taxonomy" id="1890364"/>
    <lineage>
        <taxon>Eukaryota</taxon>
        <taxon>Amoebozoa</taxon>
        <taxon>Evosea</taxon>
        <taxon>Variosea</taxon>
        <taxon>Cavosteliida</taxon>
        <taxon>Cavosteliaceae</taxon>
        <taxon>Planoprotostelium</taxon>
    </lineage>
</organism>
<dbReference type="AlphaFoldDB" id="A0A2P6N5F3"/>
<proteinExistence type="predicted"/>
<name>A0A2P6N5F3_9EUKA</name>
<dbReference type="EMBL" id="MDYQ01000194">
    <property type="protein sequence ID" value="PRP79174.1"/>
    <property type="molecule type" value="Genomic_DNA"/>
</dbReference>
<keyword evidence="4" id="KW-1185">Reference proteome</keyword>
<feature type="domain" description="Rhodanase C-terminal" evidence="2">
    <location>
        <begin position="10"/>
        <end position="78"/>
    </location>
</feature>
<evidence type="ECO:0000313" key="4">
    <source>
        <dbReference type="Proteomes" id="UP000241769"/>
    </source>
</evidence>
<dbReference type="InParanoid" id="A0A2P6N5F3"/>
<reference evidence="3 4" key="1">
    <citation type="journal article" date="2018" name="Genome Biol. Evol.">
        <title>Multiple Roots of Fruiting Body Formation in Amoebozoa.</title>
        <authorList>
            <person name="Hillmann F."/>
            <person name="Forbes G."/>
            <person name="Novohradska S."/>
            <person name="Ferling I."/>
            <person name="Riege K."/>
            <person name="Groth M."/>
            <person name="Westermann M."/>
            <person name="Marz M."/>
            <person name="Spaller T."/>
            <person name="Winckler T."/>
            <person name="Schaap P."/>
            <person name="Glockner G."/>
        </authorList>
    </citation>
    <scope>NUCLEOTIDE SEQUENCE [LARGE SCALE GENOMIC DNA]</scope>
    <source>
        <strain evidence="3 4">Jena</strain>
    </source>
</reference>
<evidence type="ECO:0000259" key="2">
    <source>
        <dbReference type="Pfam" id="PF12368"/>
    </source>
</evidence>